<sequence>MQERVSINQQPVLIKRWPSEIPLFVVILVVSIILWIAIIFGTVGIGLIYALFFGLIFFFAHLALIMHLRGSAIQLGPNQFPEIYHRVVELSAKAGLKKTPDAYLFQADGGLNAFATKFFRSRIVTLYTDLLEACGDDTTARDMIIGHEIGHLRSGHLNWQLLTAPGRIMPFLGSAYSRACEFTCDRWGAALCGDPAGAHRGLIILAAGGVYKKNVNVEAYIAQQRTLDTGWLTIGKWLALYPPLSARVDVLSRPGARPYSSWKGPLRALGIMAAFVLIPILIATSIPFVFQPMLREMGVLSNDFGTILSPGLAPQDSFRQPGSDTDGSADPEANSGADGSPATAPSFASVAEMPSPQPAPTVADERLNELAQQCQAGEMQACDDLYNETDFGTPAEQYGNTCGGRLPENTEECVSLVAQ</sequence>
<keyword evidence="3 11" id="KW-0645">Protease</keyword>
<dbReference type="PANTHER" id="PTHR43221:SF1">
    <property type="entry name" value="PROTEASE HTPX"/>
    <property type="match status" value="1"/>
</dbReference>
<dbReference type="AlphaFoldDB" id="A0A8J3DUG7"/>
<evidence type="ECO:0000256" key="12">
    <source>
        <dbReference type="SAM" id="MobiDB-lite"/>
    </source>
</evidence>
<keyword evidence="2" id="KW-1003">Cell membrane</keyword>
<comment type="cofactor">
    <cofactor evidence="11">
        <name>Zn(2+)</name>
        <dbReference type="ChEBI" id="CHEBI:29105"/>
    </cofactor>
    <text evidence="11">Binds 1 zinc ion per subunit.</text>
</comment>
<dbReference type="Pfam" id="PF01435">
    <property type="entry name" value="Peptidase_M48"/>
    <property type="match status" value="1"/>
</dbReference>
<proteinExistence type="inferred from homology"/>
<dbReference type="GO" id="GO:0006508">
    <property type="term" value="P:proteolysis"/>
    <property type="evidence" value="ECO:0007669"/>
    <property type="project" value="UniProtKB-KW"/>
</dbReference>
<keyword evidence="5" id="KW-0479">Metal-binding</keyword>
<evidence type="ECO:0000256" key="1">
    <source>
        <dbReference type="ARBA" id="ARBA00004651"/>
    </source>
</evidence>
<evidence type="ECO:0000256" key="2">
    <source>
        <dbReference type="ARBA" id="ARBA00022475"/>
    </source>
</evidence>
<evidence type="ECO:0000256" key="4">
    <source>
        <dbReference type="ARBA" id="ARBA00022692"/>
    </source>
</evidence>
<feature type="compositionally biased region" description="Polar residues" evidence="12">
    <location>
        <begin position="317"/>
        <end position="326"/>
    </location>
</feature>
<dbReference type="RefSeq" id="WP_189502734.1">
    <property type="nucleotide sequence ID" value="NZ_BMZQ01000001.1"/>
</dbReference>
<evidence type="ECO:0000313" key="16">
    <source>
        <dbReference type="Proteomes" id="UP000630142"/>
    </source>
</evidence>
<dbReference type="CDD" id="cd07325">
    <property type="entry name" value="M48_Ste24p_like"/>
    <property type="match status" value="1"/>
</dbReference>
<evidence type="ECO:0000256" key="3">
    <source>
        <dbReference type="ARBA" id="ARBA00022670"/>
    </source>
</evidence>
<feature type="region of interest" description="Disordered" evidence="12">
    <location>
        <begin position="311"/>
        <end position="361"/>
    </location>
</feature>
<feature type="transmembrane region" description="Helical" evidence="13">
    <location>
        <begin position="266"/>
        <end position="290"/>
    </location>
</feature>
<feature type="transmembrane region" description="Helical" evidence="13">
    <location>
        <begin position="21"/>
        <end position="40"/>
    </location>
</feature>
<accession>A0A8J3DUG7</accession>
<name>A0A8J3DUG7_9HYPH</name>
<dbReference type="Proteomes" id="UP000630142">
    <property type="component" value="Unassembled WGS sequence"/>
</dbReference>
<dbReference type="Gene3D" id="3.30.2010.10">
    <property type="entry name" value="Metalloproteases ('zincins'), catalytic domain"/>
    <property type="match status" value="1"/>
</dbReference>
<evidence type="ECO:0000256" key="13">
    <source>
        <dbReference type="SAM" id="Phobius"/>
    </source>
</evidence>
<evidence type="ECO:0000259" key="14">
    <source>
        <dbReference type="Pfam" id="PF01435"/>
    </source>
</evidence>
<dbReference type="GO" id="GO:0005886">
    <property type="term" value="C:plasma membrane"/>
    <property type="evidence" value="ECO:0007669"/>
    <property type="project" value="UniProtKB-SubCell"/>
</dbReference>
<evidence type="ECO:0000313" key="15">
    <source>
        <dbReference type="EMBL" id="GHD11171.1"/>
    </source>
</evidence>
<keyword evidence="16" id="KW-1185">Reference proteome</keyword>
<gene>
    <name evidence="15" type="ORF">GCM10016234_14010</name>
</gene>
<comment type="similarity">
    <text evidence="11">Belongs to the peptidase M48 family.</text>
</comment>
<dbReference type="PANTHER" id="PTHR43221">
    <property type="entry name" value="PROTEASE HTPX"/>
    <property type="match status" value="1"/>
</dbReference>
<protein>
    <recommendedName>
        <fullName evidence="14">Peptidase M48 domain-containing protein</fullName>
    </recommendedName>
</protein>
<dbReference type="GO" id="GO:0046872">
    <property type="term" value="F:metal ion binding"/>
    <property type="evidence" value="ECO:0007669"/>
    <property type="project" value="UniProtKB-KW"/>
</dbReference>
<evidence type="ECO:0000256" key="5">
    <source>
        <dbReference type="ARBA" id="ARBA00022723"/>
    </source>
</evidence>
<keyword evidence="7 11" id="KW-0862">Zinc</keyword>
<comment type="caution">
    <text evidence="15">The sequence shown here is derived from an EMBL/GenBank/DDBJ whole genome shotgun (WGS) entry which is preliminary data.</text>
</comment>
<keyword evidence="9 11" id="KW-0482">Metalloprotease</keyword>
<feature type="domain" description="Peptidase M48" evidence="14">
    <location>
        <begin position="78"/>
        <end position="162"/>
    </location>
</feature>
<reference evidence="15" key="2">
    <citation type="submission" date="2020-09" db="EMBL/GenBank/DDBJ databases">
        <authorList>
            <person name="Sun Q."/>
            <person name="Kim S."/>
        </authorList>
    </citation>
    <scope>NUCLEOTIDE SEQUENCE</scope>
    <source>
        <strain evidence="15">KCTC 42249</strain>
    </source>
</reference>
<feature type="transmembrane region" description="Helical" evidence="13">
    <location>
        <begin position="46"/>
        <end position="65"/>
    </location>
</feature>
<keyword evidence="8 13" id="KW-1133">Transmembrane helix</keyword>
<evidence type="ECO:0000256" key="6">
    <source>
        <dbReference type="ARBA" id="ARBA00022801"/>
    </source>
</evidence>
<dbReference type="EMBL" id="BMZQ01000001">
    <property type="protein sequence ID" value="GHD11171.1"/>
    <property type="molecule type" value="Genomic_DNA"/>
</dbReference>
<keyword evidence="4 13" id="KW-0812">Transmembrane</keyword>
<dbReference type="InterPro" id="IPR050083">
    <property type="entry name" value="HtpX_protease"/>
</dbReference>
<dbReference type="GO" id="GO:0004222">
    <property type="term" value="F:metalloendopeptidase activity"/>
    <property type="evidence" value="ECO:0007669"/>
    <property type="project" value="InterPro"/>
</dbReference>
<evidence type="ECO:0000256" key="7">
    <source>
        <dbReference type="ARBA" id="ARBA00022833"/>
    </source>
</evidence>
<reference evidence="15" key="1">
    <citation type="journal article" date="2014" name="Int. J. Syst. Evol. Microbiol.">
        <title>Complete genome sequence of Corynebacterium casei LMG S-19264T (=DSM 44701T), isolated from a smear-ripened cheese.</title>
        <authorList>
            <consortium name="US DOE Joint Genome Institute (JGI-PGF)"/>
            <person name="Walter F."/>
            <person name="Albersmeier A."/>
            <person name="Kalinowski J."/>
            <person name="Ruckert C."/>
        </authorList>
    </citation>
    <scope>NUCLEOTIDE SEQUENCE</scope>
    <source>
        <strain evidence="15">KCTC 42249</strain>
    </source>
</reference>
<evidence type="ECO:0000256" key="11">
    <source>
        <dbReference type="RuleBase" id="RU003983"/>
    </source>
</evidence>
<organism evidence="15 16">
    <name type="scientific">Tianweitania populi</name>
    <dbReference type="NCBI Taxonomy" id="1607949"/>
    <lineage>
        <taxon>Bacteria</taxon>
        <taxon>Pseudomonadati</taxon>
        <taxon>Pseudomonadota</taxon>
        <taxon>Alphaproteobacteria</taxon>
        <taxon>Hyphomicrobiales</taxon>
        <taxon>Phyllobacteriaceae</taxon>
        <taxon>Tianweitania</taxon>
    </lineage>
</organism>
<keyword evidence="6 11" id="KW-0378">Hydrolase</keyword>
<evidence type="ECO:0000256" key="10">
    <source>
        <dbReference type="ARBA" id="ARBA00023136"/>
    </source>
</evidence>
<evidence type="ECO:0000256" key="9">
    <source>
        <dbReference type="ARBA" id="ARBA00023049"/>
    </source>
</evidence>
<evidence type="ECO:0000256" key="8">
    <source>
        <dbReference type="ARBA" id="ARBA00022989"/>
    </source>
</evidence>
<comment type="subcellular location">
    <subcellularLocation>
        <location evidence="1">Cell membrane</location>
        <topology evidence="1">Multi-pass membrane protein</topology>
    </subcellularLocation>
</comment>
<dbReference type="InterPro" id="IPR001915">
    <property type="entry name" value="Peptidase_M48"/>
</dbReference>
<keyword evidence="10 13" id="KW-0472">Membrane</keyword>